<dbReference type="Gene3D" id="3.30.565.10">
    <property type="entry name" value="Histidine kinase-like ATPase, C-terminal domain"/>
    <property type="match status" value="1"/>
</dbReference>
<dbReference type="SUPFAM" id="SSF55874">
    <property type="entry name" value="ATPase domain of HSP90 chaperone/DNA topoisomerase II/histidine kinase"/>
    <property type="match status" value="1"/>
</dbReference>
<reference evidence="14" key="1">
    <citation type="submission" date="2016-09" db="EMBL/GenBank/DDBJ databases">
        <authorList>
            <person name="Wibberg D."/>
        </authorList>
    </citation>
    <scope>NUCLEOTIDE SEQUENCE [LARGE SCALE GENOMIC DNA]</scope>
</reference>
<dbReference type="InterPro" id="IPR011102">
    <property type="entry name" value="Sig_transdc_His_kinase_HWE"/>
</dbReference>
<keyword evidence="10" id="KW-0067">ATP-binding</keyword>
<dbReference type="AlphaFoldDB" id="A0A1M4N0N8"/>
<keyword evidence="9 13" id="KW-0418">Kinase</keyword>
<evidence type="ECO:0000256" key="11">
    <source>
        <dbReference type="ARBA" id="ARBA00023026"/>
    </source>
</evidence>
<evidence type="ECO:0000256" key="5">
    <source>
        <dbReference type="ARBA" id="ARBA00022643"/>
    </source>
</evidence>
<evidence type="ECO:0000256" key="1">
    <source>
        <dbReference type="ARBA" id="ARBA00000085"/>
    </source>
</evidence>
<dbReference type="SUPFAM" id="SSF55785">
    <property type="entry name" value="PYP-like sensor domain (PAS domain)"/>
    <property type="match status" value="1"/>
</dbReference>
<dbReference type="Proteomes" id="UP000184085">
    <property type="component" value="Unassembled WGS sequence"/>
</dbReference>
<dbReference type="PANTHER" id="PTHR41523">
    <property type="entry name" value="TWO-COMPONENT SYSTEM SENSOR PROTEIN"/>
    <property type="match status" value="1"/>
</dbReference>
<dbReference type="Pfam" id="PF13188">
    <property type="entry name" value="PAS_8"/>
    <property type="match status" value="1"/>
</dbReference>
<protein>
    <recommendedName>
        <fullName evidence="2">histidine kinase</fullName>
        <ecNumber evidence="2">2.7.13.3</ecNumber>
    </recommendedName>
</protein>
<dbReference type="InterPro" id="IPR000014">
    <property type="entry name" value="PAS"/>
</dbReference>
<evidence type="ECO:0000256" key="10">
    <source>
        <dbReference type="ARBA" id="ARBA00022840"/>
    </source>
</evidence>
<dbReference type="Gene3D" id="3.30.450.20">
    <property type="entry name" value="PAS domain"/>
    <property type="match status" value="1"/>
</dbReference>
<dbReference type="PROSITE" id="PS50113">
    <property type="entry name" value="PAC"/>
    <property type="match status" value="1"/>
</dbReference>
<keyword evidence="11" id="KW-0843">Virulence</keyword>
<keyword evidence="8" id="KW-0547">Nucleotide-binding</keyword>
<evidence type="ECO:0000256" key="8">
    <source>
        <dbReference type="ARBA" id="ARBA00022741"/>
    </source>
</evidence>
<dbReference type="InterPro" id="IPR000700">
    <property type="entry name" value="PAS-assoc_C"/>
</dbReference>
<gene>
    <name evidence="13" type="ORF">KARMA_1779</name>
</gene>
<accession>A0A1M4N0N8</accession>
<feature type="domain" description="PAC" evidence="12">
    <location>
        <begin position="129"/>
        <end position="181"/>
    </location>
</feature>
<evidence type="ECO:0000256" key="6">
    <source>
        <dbReference type="ARBA" id="ARBA00022679"/>
    </source>
</evidence>
<keyword evidence="4" id="KW-0285">Flavoprotein</keyword>
<keyword evidence="7" id="KW-0677">Repeat</keyword>
<dbReference type="InterPro" id="IPR036890">
    <property type="entry name" value="HATPase_C_sf"/>
</dbReference>
<dbReference type="EMBL" id="FMJB01000047">
    <property type="protein sequence ID" value="SCM67578.1"/>
    <property type="molecule type" value="Genomic_DNA"/>
</dbReference>
<sequence>MRVSQITDHTPAPSEITVDPQLEIDALRQRVAELEAENAAQALRLKTKRAMLRNFEAMVETAPVGILVADKCGRITFGNHLVEEMLRHPIHFSENVSDYRAWTAYHADGTSVAPEEYPLARILAGEDYAELDVLYHRGDDTKFWMRIIGRPIYDADDQRIGAAVAVIDIDRERKLQETQRLLIRELNHRVKNAFSVVKSIVNQSLRYSTVEEHVRRTLDHRLDAYASAHGRLMDTKWQSGEFRDILADIVDRVAAGRVQYSGPDYEVGSAEALAFSMAFYELATNAVKYGALSVPEGRVDVTWTTCVIDDTPSFVVNWTELGGPPVVKSDRKGFGSFITNRAIALETGGSVEMDYKETGVTWTCIVPIEEDEQ</sequence>
<dbReference type="NCBIfam" id="TIGR00229">
    <property type="entry name" value="sensory_box"/>
    <property type="match status" value="1"/>
</dbReference>
<evidence type="ECO:0000256" key="4">
    <source>
        <dbReference type="ARBA" id="ARBA00022630"/>
    </source>
</evidence>
<dbReference type="SMART" id="SM00911">
    <property type="entry name" value="HWE_HK"/>
    <property type="match status" value="1"/>
</dbReference>
<proteinExistence type="predicted"/>
<dbReference type="InterPro" id="IPR035965">
    <property type="entry name" value="PAS-like_dom_sf"/>
</dbReference>
<evidence type="ECO:0000256" key="2">
    <source>
        <dbReference type="ARBA" id="ARBA00012438"/>
    </source>
</evidence>
<keyword evidence="3" id="KW-0597">Phosphoprotein</keyword>
<comment type="catalytic activity">
    <reaction evidence="1">
        <text>ATP + protein L-histidine = ADP + protein N-phospho-L-histidine.</text>
        <dbReference type="EC" id="2.7.13.3"/>
    </reaction>
</comment>
<dbReference type="GO" id="GO:0004673">
    <property type="term" value="F:protein histidine kinase activity"/>
    <property type="evidence" value="ECO:0007669"/>
    <property type="project" value="UniProtKB-EC"/>
</dbReference>
<name>A0A1M4N0N8_9RHOB</name>
<evidence type="ECO:0000259" key="12">
    <source>
        <dbReference type="PROSITE" id="PS50113"/>
    </source>
</evidence>
<keyword evidence="6" id="KW-0808">Transferase</keyword>
<evidence type="ECO:0000313" key="14">
    <source>
        <dbReference type="Proteomes" id="UP000184085"/>
    </source>
</evidence>
<evidence type="ECO:0000313" key="13">
    <source>
        <dbReference type="EMBL" id="SCM67578.1"/>
    </source>
</evidence>
<keyword evidence="5" id="KW-0288">FMN</keyword>
<dbReference type="Pfam" id="PF07536">
    <property type="entry name" value="HWE_HK"/>
    <property type="match status" value="1"/>
</dbReference>
<dbReference type="EC" id="2.7.13.3" evidence="2"/>
<evidence type="ECO:0000256" key="9">
    <source>
        <dbReference type="ARBA" id="ARBA00022777"/>
    </source>
</evidence>
<organism evidence="13 14">
    <name type="scientific">Donghicola eburneus</name>
    <dbReference type="NCBI Taxonomy" id="393278"/>
    <lineage>
        <taxon>Bacteria</taxon>
        <taxon>Pseudomonadati</taxon>
        <taxon>Pseudomonadota</taxon>
        <taxon>Alphaproteobacteria</taxon>
        <taxon>Rhodobacterales</taxon>
        <taxon>Roseobacteraceae</taxon>
        <taxon>Donghicola</taxon>
    </lineage>
</organism>
<evidence type="ECO:0000256" key="7">
    <source>
        <dbReference type="ARBA" id="ARBA00022737"/>
    </source>
</evidence>
<dbReference type="GO" id="GO:0005524">
    <property type="term" value="F:ATP binding"/>
    <property type="evidence" value="ECO:0007669"/>
    <property type="project" value="UniProtKB-KW"/>
</dbReference>
<dbReference type="PANTHER" id="PTHR41523:SF7">
    <property type="entry name" value="HISTIDINE KINASE"/>
    <property type="match status" value="1"/>
</dbReference>
<evidence type="ECO:0000256" key="3">
    <source>
        <dbReference type="ARBA" id="ARBA00022553"/>
    </source>
</evidence>
<keyword evidence="14" id="KW-1185">Reference proteome</keyword>